<organism evidence="5 6">
    <name type="scientific">Phtheirospermum japonicum</name>
    <dbReference type="NCBI Taxonomy" id="374723"/>
    <lineage>
        <taxon>Eukaryota</taxon>
        <taxon>Viridiplantae</taxon>
        <taxon>Streptophyta</taxon>
        <taxon>Embryophyta</taxon>
        <taxon>Tracheophyta</taxon>
        <taxon>Spermatophyta</taxon>
        <taxon>Magnoliopsida</taxon>
        <taxon>eudicotyledons</taxon>
        <taxon>Gunneridae</taxon>
        <taxon>Pentapetalae</taxon>
        <taxon>asterids</taxon>
        <taxon>lamiids</taxon>
        <taxon>Lamiales</taxon>
        <taxon>Orobanchaceae</taxon>
        <taxon>Orobanchaceae incertae sedis</taxon>
        <taxon>Phtheirospermum</taxon>
    </lineage>
</organism>
<evidence type="ECO:0000313" key="6">
    <source>
        <dbReference type="Proteomes" id="UP000653305"/>
    </source>
</evidence>
<sequence length="183" mass="20817">MRLYEPNHQILEALRGSNISLILGVANEDIPRIAKNYSLAQFWLQTNVVEFQYVDFRYIAVGNNINPLDNDTAKYAPHVVPAMQNMANAVAIARLYRSLHIRINVSTAIGQDLLSPFMAPTGSAFAWRVWPYIHPVLDFLGKYDYLLLANLHTYLPYMSNPKNVTLDYMLFTSPSKRSALLVL</sequence>
<dbReference type="GO" id="GO:0005975">
    <property type="term" value="P:carbohydrate metabolic process"/>
    <property type="evidence" value="ECO:0007669"/>
    <property type="project" value="InterPro"/>
</dbReference>
<keyword evidence="6" id="KW-1185">Reference proteome</keyword>
<dbReference type="SUPFAM" id="SSF51445">
    <property type="entry name" value="(Trans)glycosidases"/>
    <property type="match status" value="1"/>
</dbReference>
<evidence type="ECO:0000256" key="3">
    <source>
        <dbReference type="ARBA" id="ARBA00023295"/>
    </source>
</evidence>
<dbReference type="InterPro" id="IPR044965">
    <property type="entry name" value="Glyco_hydro_17_plant"/>
</dbReference>
<accession>A0A830BX07</accession>
<dbReference type="InterPro" id="IPR000490">
    <property type="entry name" value="Glyco_hydro_17"/>
</dbReference>
<comment type="caution">
    <text evidence="5">The sequence shown here is derived from an EMBL/GenBank/DDBJ whole genome shotgun (WGS) entry which is preliminary data.</text>
</comment>
<evidence type="ECO:0000313" key="5">
    <source>
        <dbReference type="EMBL" id="GFP90929.1"/>
    </source>
</evidence>
<dbReference type="Pfam" id="PF00332">
    <property type="entry name" value="Glyco_hydro_17"/>
    <property type="match status" value="1"/>
</dbReference>
<reference evidence="5" key="1">
    <citation type="submission" date="2020-07" db="EMBL/GenBank/DDBJ databases">
        <title>Ethylene signaling mediates host invasion by parasitic plants.</title>
        <authorList>
            <person name="Yoshida S."/>
        </authorList>
    </citation>
    <scope>NUCLEOTIDE SEQUENCE</scope>
    <source>
        <strain evidence="5">Okayama</strain>
    </source>
</reference>
<protein>
    <submittedName>
        <fullName evidence="5">Glucan endo-1 3-beta-glucosidase basic vacuolar isoform</fullName>
    </submittedName>
</protein>
<dbReference type="PANTHER" id="PTHR32227">
    <property type="entry name" value="GLUCAN ENDO-1,3-BETA-GLUCOSIDASE BG1-RELATED-RELATED"/>
    <property type="match status" value="1"/>
</dbReference>
<name>A0A830BX07_9LAMI</name>
<evidence type="ECO:0000256" key="2">
    <source>
        <dbReference type="ARBA" id="ARBA00022801"/>
    </source>
</evidence>
<proteinExistence type="inferred from homology"/>
<evidence type="ECO:0000256" key="4">
    <source>
        <dbReference type="RuleBase" id="RU004335"/>
    </source>
</evidence>
<dbReference type="InterPro" id="IPR017853">
    <property type="entry name" value="GH"/>
</dbReference>
<dbReference type="OrthoDB" id="941679at2759"/>
<comment type="similarity">
    <text evidence="1 4">Belongs to the glycosyl hydrolase 17 family.</text>
</comment>
<dbReference type="Gene3D" id="3.20.20.80">
    <property type="entry name" value="Glycosidases"/>
    <property type="match status" value="1"/>
</dbReference>
<gene>
    <name evidence="5" type="ORF">PHJA_001236900</name>
</gene>
<dbReference type="EMBL" id="BMAC01000230">
    <property type="protein sequence ID" value="GFP90929.1"/>
    <property type="molecule type" value="Genomic_DNA"/>
</dbReference>
<keyword evidence="2" id="KW-0378">Hydrolase</keyword>
<dbReference type="GO" id="GO:0004553">
    <property type="term" value="F:hydrolase activity, hydrolyzing O-glycosyl compounds"/>
    <property type="evidence" value="ECO:0007669"/>
    <property type="project" value="InterPro"/>
</dbReference>
<keyword evidence="3" id="KW-0326">Glycosidase</keyword>
<dbReference type="AlphaFoldDB" id="A0A830BX07"/>
<evidence type="ECO:0000256" key="1">
    <source>
        <dbReference type="ARBA" id="ARBA00008773"/>
    </source>
</evidence>
<dbReference type="Proteomes" id="UP000653305">
    <property type="component" value="Unassembled WGS sequence"/>
</dbReference>